<evidence type="ECO:0000256" key="2">
    <source>
        <dbReference type="ARBA" id="ARBA00005722"/>
    </source>
</evidence>
<dbReference type="RefSeq" id="WP_008337694.1">
    <property type="nucleotide sequence ID" value="NZ_AFRZ01000001.1"/>
</dbReference>
<dbReference type="PANTHER" id="PTHR38776:SF1">
    <property type="entry name" value="MLTA-INTERACTING PROTEIN-RELATED"/>
    <property type="match status" value="1"/>
</dbReference>
<dbReference type="PANTHER" id="PTHR38776">
    <property type="entry name" value="MLTA-INTERACTING PROTEIN-RELATED"/>
    <property type="match status" value="1"/>
</dbReference>
<evidence type="ECO:0000313" key="6">
    <source>
        <dbReference type="EMBL" id="EHP28985.1"/>
    </source>
</evidence>
<dbReference type="PATRIC" id="fig|929558.5.peg.456"/>
<dbReference type="Proteomes" id="UP000006431">
    <property type="component" value="Unassembled WGS sequence"/>
</dbReference>
<protein>
    <submittedName>
        <fullName evidence="6">MltA-interacting protein MipA</fullName>
    </submittedName>
</protein>
<gene>
    <name evidence="6" type="primary">mipA</name>
    <name evidence="6" type="ORF">SMGD1_0458</name>
</gene>
<dbReference type="STRING" id="929558.SMGD1_0458"/>
<dbReference type="OrthoDB" id="8562138at2"/>
<evidence type="ECO:0000313" key="7">
    <source>
        <dbReference type="Proteomes" id="UP000006431"/>
    </source>
</evidence>
<keyword evidence="5" id="KW-0998">Cell outer membrane</keyword>
<keyword evidence="7" id="KW-1185">Reference proteome</keyword>
<name>B6BKD0_SULGG</name>
<comment type="subcellular location">
    <subcellularLocation>
        <location evidence="1">Cell outer membrane</location>
    </subcellularLocation>
</comment>
<sequence>MKYILILLLVFLTLEAQDKKQKITIGAGPFIQTQPYKNVDNIVLPSPVIFFDNGIAYVRWSRAGIYFFGDKQEDYAWGFSLTVQPRVYGYKSSDINGMDERKNTWEGGLAFSAKTDSSYLEVMLLTDMLDRYESWILKTEIGYDFEFSNFSLYPSLIFIYQSSDFLNYYYGVKKSEELGSRKEYIPNDGLQIGAQTYIKYPFTENFSALINLRVDRISKEATKSPIVDEDYIYSGLLSLIYTFEY</sequence>
<accession>B6BKD0</accession>
<dbReference type="InterPro" id="IPR010583">
    <property type="entry name" value="MipA"/>
</dbReference>
<proteinExistence type="inferred from homology"/>
<dbReference type="eggNOG" id="COG3713">
    <property type="taxonomic scope" value="Bacteria"/>
</dbReference>
<evidence type="ECO:0000256" key="4">
    <source>
        <dbReference type="ARBA" id="ARBA00023136"/>
    </source>
</evidence>
<accession>H1FUX8</accession>
<evidence type="ECO:0000256" key="5">
    <source>
        <dbReference type="ARBA" id="ARBA00023237"/>
    </source>
</evidence>
<dbReference type="GO" id="GO:0009279">
    <property type="term" value="C:cell outer membrane"/>
    <property type="evidence" value="ECO:0007669"/>
    <property type="project" value="UniProtKB-SubCell"/>
</dbReference>
<comment type="similarity">
    <text evidence="2">Belongs to the MipA/OmpV family.</text>
</comment>
<dbReference type="Pfam" id="PF06629">
    <property type="entry name" value="MipA"/>
    <property type="match status" value="1"/>
</dbReference>
<keyword evidence="4" id="KW-0472">Membrane</keyword>
<dbReference type="AlphaFoldDB" id="B6BKD0"/>
<keyword evidence="3" id="KW-0732">Signal</keyword>
<organism evidence="6 7">
    <name type="scientific">Sulfurimonas gotlandica (strain DSM 19862 / JCM 16533 / GD1)</name>
    <dbReference type="NCBI Taxonomy" id="929558"/>
    <lineage>
        <taxon>Bacteria</taxon>
        <taxon>Pseudomonadati</taxon>
        <taxon>Campylobacterota</taxon>
        <taxon>Epsilonproteobacteria</taxon>
        <taxon>Campylobacterales</taxon>
        <taxon>Sulfurimonadaceae</taxon>
        <taxon>Sulfurimonas</taxon>
    </lineage>
</organism>
<evidence type="ECO:0000256" key="3">
    <source>
        <dbReference type="ARBA" id="ARBA00022729"/>
    </source>
</evidence>
<dbReference type="HOGENOM" id="CLU_063465_1_1_7"/>
<comment type="caution">
    <text evidence="6">The sequence shown here is derived from an EMBL/GenBank/DDBJ whole genome shotgun (WGS) entry which is preliminary data.</text>
</comment>
<dbReference type="EMBL" id="AFRZ01000001">
    <property type="protein sequence ID" value="EHP28985.1"/>
    <property type="molecule type" value="Genomic_DNA"/>
</dbReference>
<evidence type="ECO:0000256" key="1">
    <source>
        <dbReference type="ARBA" id="ARBA00004442"/>
    </source>
</evidence>
<reference evidence="6 7" key="1">
    <citation type="journal article" date="2012" name="Proc. Natl. Acad. Sci. U.S.A.">
        <title>Genome and physiology of a model Epsilonproteobacterium responsible for sulfide detoxification in marine oxygen depletion zones.</title>
        <authorList>
            <person name="Grote J."/>
            <person name="Schott T."/>
            <person name="Bruckner C.G."/>
            <person name="Glockner F.O."/>
            <person name="Jost G."/>
            <person name="Teeling H."/>
            <person name="Labrenz M."/>
            <person name="Jurgens K."/>
        </authorList>
    </citation>
    <scope>NUCLEOTIDE SEQUENCE [LARGE SCALE GENOMIC DNA]</scope>
    <source>
        <strain evidence="6 7">GD1</strain>
    </source>
</reference>